<dbReference type="EMBL" id="VSSQ01109646">
    <property type="protein sequence ID" value="MPN47846.1"/>
    <property type="molecule type" value="Genomic_DNA"/>
</dbReference>
<dbReference type="Gene3D" id="2.60.40.10">
    <property type="entry name" value="Immunoglobulins"/>
    <property type="match status" value="1"/>
</dbReference>
<name>A0A645IAB6_9ZZZZ</name>
<organism evidence="1">
    <name type="scientific">bioreactor metagenome</name>
    <dbReference type="NCBI Taxonomy" id="1076179"/>
    <lineage>
        <taxon>unclassified sequences</taxon>
        <taxon>metagenomes</taxon>
        <taxon>ecological metagenomes</taxon>
    </lineage>
</organism>
<gene>
    <name evidence="1" type="ORF">SDC9_195450</name>
</gene>
<sequence length="121" mass="12999">MTDGERIAGATTAWLTLTNLQWADAGNYCLVVSNAYGARTSVVATLTVNKVAPTLSVDSVSGESIWFKVTGGTNAQYEVQTATNLPSAGEWQPVTTLTLTNGWGRFDWTNSGDACRFFRAK</sequence>
<accession>A0A645IAB6</accession>
<dbReference type="InterPro" id="IPR013783">
    <property type="entry name" value="Ig-like_fold"/>
</dbReference>
<dbReference type="InterPro" id="IPR036179">
    <property type="entry name" value="Ig-like_dom_sf"/>
</dbReference>
<comment type="caution">
    <text evidence="1">The sequence shown here is derived from an EMBL/GenBank/DDBJ whole genome shotgun (WGS) entry which is preliminary data.</text>
</comment>
<evidence type="ECO:0008006" key="2">
    <source>
        <dbReference type="Google" id="ProtNLM"/>
    </source>
</evidence>
<protein>
    <recommendedName>
        <fullName evidence="2">Ig-like domain-containing protein</fullName>
    </recommendedName>
</protein>
<dbReference type="SUPFAM" id="SSF48726">
    <property type="entry name" value="Immunoglobulin"/>
    <property type="match status" value="1"/>
</dbReference>
<reference evidence="1" key="1">
    <citation type="submission" date="2019-08" db="EMBL/GenBank/DDBJ databases">
        <authorList>
            <person name="Kucharzyk K."/>
            <person name="Murdoch R.W."/>
            <person name="Higgins S."/>
            <person name="Loffler F."/>
        </authorList>
    </citation>
    <scope>NUCLEOTIDE SEQUENCE</scope>
</reference>
<proteinExistence type="predicted"/>
<dbReference type="AlphaFoldDB" id="A0A645IAB6"/>
<evidence type="ECO:0000313" key="1">
    <source>
        <dbReference type="EMBL" id="MPN47846.1"/>
    </source>
</evidence>